<reference evidence="1 2" key="1">
    <citation type="submission" date="2019-07" db="EMBL/GenBank/DDBJ databases">
        <title>Whole genome shotgun sequence of Pseudonocardia asaccharolytica NBRC 16224.</title>
        <authorList>
            <person name="Hosoyama A."/>
            <person name="Uohara A."/>
            <person name="Ohji S."/>
            <person name="Ichikawa N."/>
        </authorList>
    </citation>
    <scope>NUCLEOTIDE SEQUENCE [LARGE SCALE GENOMIC DNA]</scope>
    <source>
        <strain evidence="1 2">NBRC 16224</strain>
    </source>
</reference>
<sequence>MTALSLSRMDYDVLNVVVLKKMATADAVTAVSGVDPTVVSDVLAALADHGLVVVAGGSALPTDGAESALAATAADRYAALRDDDAVAGLVDRFETTNAQFLTAMSSWQQVDMGGRKVANDHSAPDYDAKVIDRLHKLVTRLGPLFEALAGHDPRFARYPERFDAVLAAIDAGDHDLVSSPTRDSVHNIWFEFHEDLLRTLGRERTE</sequence>
<dbReference type="RefSeq" id="WP_028928817.1">
    <property type="nucleotide sequence ID" value="NZ_AUII01000002.1"/>
</dbReference>
<dbReference type="Proteomes" id="UP000321328">
    <property type="component" value="Unassembled WGS sequence"/>
</dbReference>
<dbReference type="OrthoDB" id="3568381at2"/>
<protein>
    <submittedName>
        <fullName evidence="1">Uncharacterized protein</fullName>
    </submittedName>
</protein>
<keyword evidence="2" id="KW-1185">Reference proteome</keyword>
<dbReference type="STRING" id="1123024.GCA_000423625_00634"/>
<organism evidence="1 2">
    <name type="scientific">Pseudonocardia asaccharolytica DSM 44247 = NBRC 16224</name>
    <dbReference type="NCBI Taxonomy" id="1123024"/>
    <lineage>
        <taxon>Bacteria</taxon>
        <taxon>Bacillati</taxon>
        <taxon>Actinomycetota</taxon>
        <taxon>Actinomycetes</taxon>
        <taxon>Pseudonocardiales</taxon>
        <taxon>Pseudonocardiaceae</taxon>
        <taxon>Pseudonocardia</taxon>
    </lineage>
</organism>
<proteinExistence type="predicted"/>
<gene>
    <name evidence="1" type="ORF">PA7_03790</name>
</gene>
<accession>A0A511CVE1</accession>
<name>A0A511CVE1_9PSEU</name>
<evidence type="ECO:0000313" key="1">
    <source>
        <dbReference type="EMBL" id="GEL16542.1"/>
    </source>
</evidence>
<comment type="caution">
    <text evidence="1">The sequence shown here is derived from an EMBL/GenBank/DDBJ whole genome shotgun (WGS) entry which is preliminary data.</text>
</comment>
<evidence type="ECO:0000313" key="2">
    <source>
        <dbReference type="Proteomes" id="UP000321328"/>
    </source>
</evidence>
<dbReference type="EMBL" id="BJVI01000002">
    <property type="protein sequence ID" value="GEL16542.1"/>
    <property type="molecule type" value="Genomic_DNA"/>
</dbReference>
<dbReference type="AlphaFoldDB" id="A0A511CVE1"/>